<keyword evidence="5" id="KW-0812">Transmembrane</keyword>
<feature type="transmembrane region" description="Helical" evidence="5">
    <location>
        <begin position="289"/>
        <end position="311"/>
    </location>
</feature>
<dbReference type="PANTHER" id="PTHR43528:SF1">
    <property type="entry name" value="ALPHA-KETOGLUTARATE PERMEASE"/>
    <property type="match status" value="1"/>
</dbReference>
<feature type="transmembrane region" description="Helical" evidence="5">
    <location>
        <begin position="78"/>
        <end position="99"/>
    </location>
</feature>
<dbReference type="GO" id="GO:0005886">
    <property type="term" value="C:plasma membrane"/>
    <property type="evidence" value="ECO:0007669"/>
    <property type="project" value="UniProtKB-SubCell"/>
</dbReference>
<feature type="transmembrane region" description="Helical" evidence="5">
    <location>
        <begin position="143"/>
        <end position="166"/>
    </location>
</feature>
<feature type="domain" description="Major facilitator superfamily (MFS) profile" evidence="6">
    <location>
        <begin position="6"/>
        <end position="439"/>
    </location>
</feature>
<keyword evidence="8" id="KW-1185">Reference proteome</keyword>
<protein>
    <recommendedName>
        <fullName evidence="6">Major facilitator superfamily (MFS) profile domain-containing protein</fullName>
    </recommendedName>
</protein>
<evidence type="ECO:0000259" key="6">
    <source>
        <dbReference type="PROSITE" id="PS50850"/>
    </source>
</evidence>
<evidence type="ECO:0000256" key="5">
    <source>
        <dbReference type="SAM" id="Phobius"/>
    </source>
</evidence>
<comment type="subcellular location">
    <subcellularLocation>
        <location evidence="1">Cell membrane</location>
        <topology evidence="1">Multi-pass membrane protein</topology>
    </subcellularLocation>
</comment>
<dbReference type="InterPro" id="IPR051084">
    <property type="entry name" value="H+-coupled_symporters"/>
</dbReference>
<feature type="transmembrane region" description="Helical" evidence="5">
    <location>
        <begin position="384"/>
        <end position="405"/>
    </location>
</feature>
<keyword evidence="2" id="KW-0813">Transport</keyword>
<sequence length="458" mass="49656">MAMDIETVLGVAGNVFEWYDFALYGYFSDIIAQVFFPPASESSSLLWSYVVFGGAFLMRPVGGMITGHTGDLNGRRGALVMSMVMMAVPTFAMGCLPSYERVGWISTLLLVVCRLLQGMSVGGQLPSSIVFTVERQAKENWGYFGALVVFASGIGVLIGNIVGAILRSVLTDEELYAWGWRIPFLSGIVIGLVAVLIQLFGQEYNPNASFYSQQRHTVTIDEPTQLSYGTEVTTYQATHPLRESFRRENLSALIASALVPMLAGANYYVSFVWMAVYMETILDPPVKGAFWINACASFFGHSIPSVCMGWISDKYDRVTMMMIGAVGTGLVSPIMIWVISFSQTVPAFFAQFTIGVVSSLFAGPMPAWLGETFAPHVRLTAGSLGYNVAICISSGFSPLLATALVHRFGPVAPGAIYPFFAVLSFVGLFVAKRYTRDNGANGRSQEVGVNQALIGSLL</sequence>
<evidence type="ECO:0000256" key="2">
    <source>
        <dbReference type="ARBA" id="ARBA00022448"/>
    </source>
</evidence>
<accession>A0ABD3QN64</accession>
<keyword evidence="5" id="KW-1133">Transmembrane helix</keyword>
<evidence type="ECO:0000313" key="8">
    <source>
        <dbReference type="Proteomes" id="UP001516023"/>
    </source>
</evidence>
<keyword evidence="4" id="KW-0769">Symport</keyword>
<name>A0ABD3QN64_9STRA</name>
<proteinExistence type="predicted"/>
<dbReference type="InterPro" id="IPR036259">
    <property type="entry name" value="MFS_trans_sf"/>
</dbReference>
<feature type="transmembrane region" description="Helical" evidence="5">
    <location>
        <begin position="250"/>
        <end position="269"/>
    </location>
</feature>
<dbReference type="AlphaFoldDB" id="A0ABD3QN64"/>
<keyword evidence="5" id="KW-0472">Membrane</keyword>
<reference evidence="7 8" key="1">
    <citation type="journal article" date="2020" name="G3 (Bethesda)">
        <title>Improved Reference Genome for Cyclotella cryptica CCMP332, a Model for Cell Wall Morphogenesis, Salinity Adaptation, and Lipid Production in Diatoms (Bacillariophyta).</title>
        <authorList>
            <person name="Roberts W.R."/>
            <person name="Downey K.M."/>
            <person name="Ruck E.C."/>
            <person name="Traller J.C."/>
            <person name="Alverson A.J."/>
        </authorList>
    </citation>
    <scope>NUCLEOTIDE SEQUENCE [LARGE SCALE GENOMIC DNA]</scope>
    <source>
        <strain evidence="7 8">CCMP332</strain>
    </source>
</reference>
<evidence type="ECO:0000256" key="1">
    <source>
        <dbReference type="ARBA" id="ARBA00004651"/>
    </source>
</evidence>
<comment type="caution">
    <text evidence="7">The sequence shown here is derived from an EMBL/GenBank/DDBJ whole genome shotgun (WGS) entry which is preliminary data.</text>
</comment>
<dbReference type="Proteomes" id="UP001516023">
    <property type="component" value="Unassembled WGS sequence"/>
</dbReference>
<dbReference type="InterPro" id="IPR011701">
    <property type="entry name" value="MFS"/>
</dbReference>
<evidence type="ECO:0000256" key="3">
    <source>
        <dbReference type="ARBA" id="ARBA00022475"/>
    </source>
</evidence>
<dbReference type="PANTHER" id="PTHR43528">
    <property type="entry name" value="ALPHA-KETOGLUTARATE PERMEASE"/>
    <property type="match status" value="1"/>
</dbReference>
<feature type="transmembrane region" description="Helical" evidence="5">
    <location>
        <begin position="345"/>
        <end position="363"/>
    </location>
</feature>
<gene>
    <name evidence="7" type="ORF">HJC23_006986</name>
</gene>
<dbReference type="GO" id="GO:0015293">
    <property type="term" value="F:symporter activity"/>
    <property type="evidence" value="ECO:0007669"/>
    <property type="project" value="UniProtKB-KW"/>
</dbReference>
<evidence type="ECO:0000313" key="7">
    <source>
        <dbReference type="EMBL" id="KAL3801376.1"/>
    </source>
</evidence>
<organism evidence="7 8">
    <name type="scientific">Cyclotella cryptica</name>
    <dbReference type="NCBI Taxonomy" id="29204"/>
    <lineage>
        <taxon>Eukaryota</taxon>
        <taxon>Sar</taxon>
        <taxon>Stramenopiles</taxon>
        <taxon>Ochrophyta</taxon>
        <taxon>Bacillariophyta</taxon>
        <taxon>Coscinodiscophyceae</taxon>
        <taxon>Thalassiosirophycidae</taxon>
        <taxon>Stephanodiscales</taxon>
        <taxon>Stephanodiscaceae</taxon>
        <taxon>Cyclotella</taxon>
    </lineage>
</organism>
<dbReference type="PROSITE" id="PS50850">
    <property type="entry name" value="MFS"/>
    <property type="match status" value="1"/>
</dbReference>
<keyword evidence="3" id="KW-1003">Cell membrane</keyword>
<feature type="transmembrane region" description="Helical" evidence="5">
    <location>
        <begin position="46"/>
        <end position="66"/>
    </location>
</feature>
<dbReference type="InterPro" id="IPR020846">
    <property type="entry name" value="MFS_dom"/>
</dbReference>
<feature type="transmembrane region" description="Helical" evidence="5">
    <location>
        <begin position="411"/>
        <end position="431"/>
    </location>
</feature>
<dbReference type="Pfam" id="PF07690">
    <property type="entry name" value="MFS_1"/>
    <property type="match status" value="1"/>
</dbReference>
<evidence type="ECO:0000256" key="4">
    <source>
        <dbReference type="ARBA" id="ARBA00022847"/>
    </source>
</evidence>
<feature type="transmembrane region" description="Helical" evidence="5">
    <location>
        <begin position="318"/>
        <end position="339"/>
    </location>
</feature>
<dbReference type="SUPFAM" id="SSF103473">
    <property type="entry name" value="MFS general substrate transporter"/>
    <property type="match status" value="1"/>
</dbReference>
<dbReference type="Gene3D" id="1.20.1250.20">
    <property type="entry name" value="MFS general substrate transporter like domains"/>
    <property type="match status" value="1"/>
</dbReference>
<dbReference type="EMBL" id="JABMIG020000027">
    <property type="protein sequence ID" value="KAL3801376.1"/>
    <property type="molecule type" value="Genomic_DNA"/>
</dbReference>
<feature type="transmembrane region" description="Helical" evidence="5">
    <location>
        <begin position="178"/>
        <end position="200"/>
    </location>
</feature>